<comment type="caution">
    <text evidence="1">The sequence shown here is derived from an EMBL/GenBank/DDBJ whole genome shotgun (WGS) entry which is preliminary data.</text>
</comment>
<gene>
    <name evidence="1" type="ORF">H9962_00840</name>
</gene>
<evidence type="ECO:0000313" key="2">
    <source>
        <dbReference type="Proteomes" id="UP000824225"/>
    </source>
</evidence>
<protein>
    <submittedName>
        <fullName evidence="1">Envelope stress response membrane protein PspB</fullName>
    </submittedName>
</protein>
<proteinExistence type="predicted"/>
<reference evidence="1" key="1">
    <citation type="journal article" date="2021" name="PeerJ">
        <title>Extensive microbial diversity within the chicken gut microbiome revealed by metagenomics and culture.</title>
        <authorList>
            <person name="Gilroy R."/>
            <person name="Ravi A."/>
            <person name="Getino M."/>
            <person name="Pursley I."/>
            <person name="Horton D.L."/>
            <person name="Alikhan N.F."/>
            <person name="Baker D."/>
            <person name="Gharbi K."/>
            <person name="Hall N."/>
            <person name="Watson M."/>
            <person name="Adriaenssens E.M."/>
            <person name="Foster-Nyarko E."/>
            <person name="Jarju S."/>
            <person name="Secka A."/>
            <person name="Antonio M."/>
            <person name="Oren A."/>
            <person name="Chaudhuri R.R."/>
            <person name="La Ragione R."/>
            <person name="Hildebrand F."/>
            <person name="Pallen M.J."/>
        </authorList>
    </citation>
    <scope>NUCLEOTIDE SEQUENCE</scope>
    <source>
        <strain evidence="1">CHK186-16707</strain>
    </source>
</reference>
<dbReference type="EMBL" id="DXAN01000003">
    <property type="protein sequence ID" value="HJA07728.1"/>
    <property type="molecule type" value="Genomic_DNA"/>
</dbReference>
<organism evidence="1 2">
    <name type="scientific">Candidatus Mailhella merdigallinarum</name>
    <dbReference type="NCBI Taxonomy" id="2838658"/>
    <lineage>
        <taxon>Bacteria</taxon>
        <taxon>Pseudomonadati</taxon>
        <taxon>Thermodesulfobacteriota</taxon>
        <taxon>Desulfovibrionia</taxon>
        <taxon>Desulfovibrionales</taxon>
        <taxon>Desulfovibrionaceae</taxon>
        <taxon>Mailhella</taxon>
    </lineage>
</organism>
<dbReference type="Proteomes" id="UP000824225">
    <property type="component" value="Unassembled WGS sequence"/>
</dbReference>
<accession>A0A9D2KLQ3</accession>
<evidence type="ECO:0000313" key="1">
    <source>
        <dbReference type="EMBL" id="HJA07728.1"/>
    </source>
</evidence>
<reference evidence="1" key="2">
    <citation type="submission" date="2021-04" db="EMBL/GenBank/DDBJ databases">
        <authorList>
            <person name="Gilroy R."/>
        </authorList>
    </citation>
    <scope>NUCLEOTIDE SEQUENCE</scope>
    <source>
        <strain evidence="1">CHK186-16707</strain>
    </source>
</reference>
<name>A0A9D2KLQ3_9BACT</name>
<sequence>MMTLIAVIMTGLGLLVLAVAILLVRALTRRQECSPVTDEARMVQDMYRTLGRLENRVEVLETLLAEHGPERSARDDGPGRP</sequence>
<dbReference type="AlphaFoldDB" id="A0A9D2KLQ3"/>